<name>A0A6P1Q052_9GAMM</name>
<dbReference type="AlphaFoldDB" id="A0A6P1Q052"/>
<dbReference type="RefSeq" id="WP_160622192.1">
    <property type="nucleotide sequence ID" value="NZ_CP028271.1"/>
</dbReference>
<organism evidence="2 3">
    <name type="scientific">Mixta intestinalis</name>
    <dbReference type="NCBI Taxonomy" id="1615494"/>
    <lineage>
        <taxon>Bacteria</taxon>
        <taxon>Pseudomonadati</taxon>
        <taxon>Pseudomonadota</taxon>
        <taxon>Gammaproteobacteria</taxon>
        <taxon>Enterobacterales</taxon>
        <taxon>Erwiniaceae</taxon>
        <taxon>Mixta</taxon>
    </lineage>
</organism>
<protein>
    <submittedName>
        <fullName evidence="2">Uncharacterized protein</fullName>
    </submittedName>
</protein>
<feature type="transmembrane region" description="Helical" evidence="1">
    <location>
        <begin position="71"/>
        <end position="91"/>
    </location>
</feature>
<evidence type="ECO:0000313" key="2">
    <source>
        <dbReference type="EMBL" id="QHM72310.1"/>
    </source>
</evidence>
<evidence type="ECO:0000256" key="1">
    <source>
        <dbReference type="SAM" id="Phobius"/>
    </source>
</evidence>
<evidence type="ECO:0000313" key="3">
    <source>
        <dbReference type="Proteomes" id="UP000464053"/>
    </source>
</evidence>
<dbReference type="Proteomes" id="UP000464053">
    <property type="component" value="Chromosome"/>
</dbReference>
<sequence length="104" mass="12132">MNSFEIEEQLVKNGFTSKDLAVMREYLKRDGTTYLKLLHKLRSRFTVMLIITLLILSGVIYTINFQNGEMIFSYLIALMVVAVVFCFAKQVKLGYKAFMYKIKE</sequence>
<keyword evidence="1" id="KW-0472">Membrane</keyword>
<accession>A0A6P1Q052</accession>
<keyword evidence="1" id="KW-1133">Transmembrane helix</keyword>
<dbReference type="OrthoDB" id="6545106at2"/>
<proteinExistence type="predicted"/>
<feature type="transmembrane region" description="Helical" evidence="1">
    <location>
        <begin position="45"/>
        <end position="65"/>
    </location>
</feature>
<reference evidence="2 3" key="1">
    <citation type="submission" date="2018-03" db="EMBL/GenBank/DDBJ databases">
        <title>Pantoea intestinalis SRCM103226 isolated form the mealworm.</title>
        <authorList>
            <person name="Jeong D.-Y."/>
            <person name="Kim J.W."/>
        </authorList>
    </citation>
    <scope>NUCLEOTIDE SEQUENCE [LARGE SCALE GENOMIC DNA]</scope>
    <source>
        <strain evidence="2 3">SRCM103226</strain>
    </source>
</reference>
<gene>
    <name evidence="2" type="ORF">C7M51_02621</name>
</gene>
<keyword evidence="3" id="KW-1185">Reference proteome</keyword>
<keyword evidence="1" id="KW-0812">Transmembrane</keyword>
<dbReference type="KEGG" id="mint:C7M51_02621"/>
<dbReference type="EMBL" id="CP028271">
    <property type="protein sequence ID" value="QHM72310.1"/>
    <property type="molecule type" value="Genomic_DNA"/>
</dbReference>